<accession>A0ACC0ZSB5</accession>
<evidence type="ECO:0000313" key="1">
    <source>
        <dbReference type="EMBL" id="KAJ0075642.1"/>
    </source>
</evidence>
<dbReference type="Proteomes" id="UP001164250">
    <property type="component" value="Chromosome 15"/>
</dbReference>
<proteinExistence type="predicted"/>
<protein>
    <submittedName>
        <fullName evidence="1">Uncharacterized protein</fullName>
    </submittedName>
</protein>
<reference evidence="2" key="1">
    <citation type="journal article" date="2023" name="G3 (Bethesda)">
        <title>Genome assembly and association tests identify interacting loci associated with vigor, precocity, and sex in interspecific pistachio rootstocks.</title>
        <authorList>
            <person name="Palmer W."/>
            <person name="Jacygrad E."/>
            <person name="Sagayaradj S."/>
            <person name="Cavanaugh K."/>
            <person name="Han R."/>
            <person name="Bertier L."/>
            <person name="Beede B."/>
            <person name="Kafkas S."/>
            <person name="Golino D."/>
            <person name="Preece J."/>
            <person name="Michelmore R."/>
        </authorList>
    </citation>
    <scope>NUCLEOTIDE SEQUENCE [LARGE SCALE GENOMIC DNA]</scope>
</reference>
<sequence length="240" mass="27498">MVPISYDDWRHVPEDLKRKIWDFVCEHFGVNPKSQKKKLQDIGSKVETFSTKQKEKQAKNKYNHILSWKGYTNLIEEIKQETRLIEEEIDRCLTWKLTRKSKGGSGSHSGSDLESKATIGLLETDGKNDILSQALGTKEHPGFPTNIVAKGTIMEYEGPNVWVNIDVVFDGSPSLPFPDDEEFLVKVDSDMEIKDIDLLRNELAITPVKSKPKQMKLDKKHISHVKRKADVTPLRKKKTR</sequence>
<comment type="caution">
    <text evidence="1">The sequence shown here is derived from an EMBL/GenBank/DDBJ whole genome shotgun (WGS) entry which is preliminary data.</text>
</comment>
<name>A0ACC0ZSB5_9ROSI</name>
<organism evidence="1 2">
    <name type="scientific">Pistacia atlantica</name>
    <dbReference type="NCBI Taxonomy" id="434234"/>
    <lineage>
        <taxon>Eukaryota</taxon>
        <taxon>Viridiplantae</taxon>
        <taxon>Streptophyta</taxon>
        <taxon>Embryophyta</taxon>
        <taxon>Tracheophyta</taxon>
        <taxon>Spermatophyta</taxon>
        <taxon>Magnoliopsida</taxon>
        <taxon>eudicotyledons</taxon>
        <taxon>Gunneridae</taxon>
        <taxon>Pentapetalae</taxon>
        <taxon>rosids</taxon>
        <taxon>malvids</taxon>
        <taxon>Sapindales</taxon>
        <taxon>Anacardiaceae</taxon>
        <taxon>Pistacia</taxon>
    </lineage>
</organism>
<gene>
    <name evidence="1" type="ORF">Patl1_34874</name>
</gene>
<evidence type="ECO:0000313" key="2">
    <source>
        <dbReference type="Proteomes" id="UP001164250"/>
    </source>
</evidence>
<dbReference type="EMBL" id="CM047910">
    <property type="protein sequence ID" value="KAJ0075642.1"/>
    <property type="molecule type" value="Genomic_DNA"/>
</dbReference>
<keyword evidence="2" id="KW-1185">Reference proteome</keyword>